<name>A0ABR2WG30_9FUNG</name>
<protein>
    <submittedName>
        <fullName evidence="2">Uncharacterized protein</fullName>
    </submittedName>
</protein>
<proteinExistence type="predicted"/>
<reference evidence="2 3" key="1">
    <citation type="submission" date="2023-04" db="EMBL/GenBank/DDBJ databases">
        <title>Genome of Basidiobolus ranarum AG-B5.</title>
        <authorList>
            <person name="Stajich J.E."/>
            <person name="Carter-House D."/>
            <person name="Gryganskyi A."/>
        </authorList>
    </citation>
    <scope>NUCLEOTIDE SEQUENCE [LARGE SCALE GENOMIC DNA]</scope>
    <source>
        <strain evidence="2 3">AG-B5</strain>
    </source>
</reference>
<keyword evidence="3" id="KW-1185">Reference proteome</keyword>
<accession>A0ABR2WG30</accession>
<comment type="caution">
    <text evidence="2">The sequence shown here is derived from an EMBL/GenBank/DDBJ whole genome shotgun (WGS) entry which is preliminary data.</text>
</comment>
<evidence type="ECO:0000313" key="3">
    <source>
        <dbReference type="Proteomes" id="UP001479436"/>
    </source>
</evidence>
<evidence type="ECO:0000256" key="1">
    <source>
        <dbReference type="SAM" id="MobiDB-lite"/>
    </source>
</evidence>
<organism evidence="2 3">
    <name type="scientific">Basidiobolus ranarum</name>
    <dbReference type="NCBI Taxonomy" id="34480"/>
    <lineage>
        <taxon>Eukaryota</taxon>
        <taxon>Fungi</taxon>
        <taxon>Fungi incertae sedis</taxon>
        <taxon>Zoopagomycota</taxon>
        <taxon>Entomophthoromycotina</taxon>
        <taxon>Basidiobolomycetes</taxon>
        <taxon>Basidiobolales</taxon>
        <taxon>Basidiobolaceae</taxon>
        <taxon>Basidiobolus</taxon>
    </lineage>
</organism>
<feature type="region of interest" description="Disordered" evidence="1">
    <location>
        <begin position="30"/>
        <end position="72"/>
    </location>
</feature>
<dbReference type="Proteomes" id="UP001479436">
    <property type="component" value="Unassembled WGS sequence"/>
</dbReference>
<feature type="compositionally biased region" description="Low complexity" evidence="1">
    <location>
        <begin position="30"/>
        <end position="57"/>
    </location>
</feature>
<dbReference type="EMBL" id="JASJQH010002128">
    <property type="protein sequence ID" value="KAK9760452.1"/>
    <property type="molecule type" value="Genomic_DNA"/>
</dbReference>
<sequence length="92" mass="9301">MYKNRSNPPSENVTIPATSAVSSTAITSSATQVVSSDAQQTSSPTASSAGTQPSSSAVPDVQAKGKSNPASVVRSSSAMALLTSAFAFWIHI</sequence>
<gene>
    <name evidence="2" type="ORF">K7432_015497</name>
</gene>
<evidence type="ECO:0000313" key="2">
    <source>
        <dbReference type="EMBL" id="KAK9760452.1"/>
    </source>
</evidence>